<sequence length="126" mass="13636">MDIDLAILAGGVSTVIFAGSVMPMIVKAVRTRDLASYSLGNLLLSNTGNLVYAVYVYSLPAGPIWALHGFYILSTAFMLAMYLRHGAFADRRHVRPRTGSDERQPRQGTEALSEPRQPAASGTLVP</sequence>
<dbReference type="RefSeq" id="WP_264796910.1">
    <property type="nucleotide sequence ID" value="NZ_BRVS01000024.1"/>
</dbReference>
<feature type="transmembrane region" description="Helical" evidence="2">
    <location>
        <begin position="6"/>
        <end position="26"/>
    </location>
</feature>
<dbReference type="EMBL" id="BRVS01000024">
    <property type="protein sequence ID" value="GLB68818.1"/>
    <property type="molecule type" value="Genomic_DNA"/>
</dbReference>
<protein>
    <recommendedName>
        <fullName evidence="5">PQ-loop repeat-containing protein</fullName>
    </recommendedName>
</protein>
<evidence type="ECO:0000256" key="2">
    <source>
        <dbReference type="SAM" id="Phobius"/>
    </source>
</evidence>
<evidence type="ECO:0000256" key="1">
    <source>
        <dbReference type="SAM" id="MobiDB-lite"/>
    </source>
</evidence>
<feature type="transmembrane region" description="Helical" evidence="2">
    <location>
        <begin position="64"/>
        <end position="83"/>
    </location>
</feature>
<evidence type="ECO:0000313" key="3">
    <source>
        <dbReference type="EMBL" id="GLB68818.1"/>
    </source>
</evidence>
<dbReference type="Gene3D" id="1.20.1280.290">
    <property type="match status" value="1"/>
</dbReference>
<comment type="caution">
    <text evidence="3">The sequence shown here is derived from an EMBL/GenBank/DDBJ whole genome shotgun (WGS) entry which is preliminary data.</text>
</comment>
<keyword evidence="4" id="KW-1185">Reference proteome</keyword>
<name>A0ABQ5MY34_9MICC</name>
<feature type="region of interest" description="Disordered" evidence="1">
    <location>
        <begin position="93"/>
        <end position="126"/>
    </location>
</feature>
<keyword evidence="2" id="KW-1133">Transmembrane helix</keyword>
<evidence type="ECO:0000313" key="4">
    <source>
        <dbReference type="Proteomes" id="UP001209654"/>
    </source>
</evidence>
<organism evidence="3 4">
    <name type="scientific">Arthrobacter mangrovi</name>
    <dbReference type="NCBI Taxonomy" id="2966350"/>
    <lineage>
        <taxon>Bacteria</taxon>
        <taxon>Bacillati</taxon>
        <taxon>Actinomycetota</taxon>
        <taxon>Actinomycetes</taxon>
        <taxon>Micrococcales</taxon>
        <taxon>Micrococcaceae</taxon>
        <taxon>Arthrobacter</taxon>
    </lineage>
</organism>
<proteinExistence type="predicted"/>
<keyword evidence="2" id="KW-0472">Membrane</keyword>
<feature type="transmembrane region" description="Helical" evidence="2">
    <location>
        <begin position="38"/>
        <end position="58"/>
    </location>
</feature>
<reference evidence="3 4" key="1">
    <citation type="journal article" date="2023" name="Int. J. Syst. Evol. Microbiol.">
        <title>Arthrobacter mangrovi sp. nov., an actinobacterium isolated from the rhizosphere of a mangrove.</title>
        <authorList>
            <person name="Hamada M."/>
            <person name="Saitou S."/>
            <person name="Enomoto N."/>
            <person name="Nanri K."/>
            <person name="Hidaka K."/>
            <person name="Miura T."/>
            <person name="Tamura T."/>
        </authorList>
    </citation>
    <scope>NUCLEOTIDE SEQUENCE [LARGE SCALE GENOMIC DNA]</scope>
    <source>
        <strain evidence="3 4">NBRC 112813</strain>
    </source>
</reference>
<evidence type="ECO:0008006" key="5">
    <source>
        <dbReference type="Google" id="ProtNLM"/>
    </source>
</evidence>
<dbReference type="Proteomes" id="UP001209654">
    <property type="component" value="Unassembled WGS sequence"/>
</dbReference>
<gene>
    <name evidence="3" type="ORF">AHIS1636_32610</name>
</gene>
<keyword evidence="2" id="KW-0812">Transmembrane</keyword>
<accession>A0ABQ5MY34</accession>